<dbReference type="PANTHER" id="PTHR12544">
    <property type="entry name" value="GLUTAMINASE"/>
    <property type="match status" value="1"/>
</dbReference>
<evidence type="ECO:0000313" key="10">
    <source>
        <dbReference type="Proteomes" id="UP000694865"/>
    </source>
</evidence>
<dbReference type="Pfam" id="PF04960">
    <property type="entry name" value="Glutaminase"/>
    <property type="match status" value="1"/>
</dbReference>
<organism evidence="10 11">
    <name type="scientific">Saccoglossus kowalevskii</name>
    <name type="common">Acorn worm</name>
    <dbReference type="NCBI Taxonomy" id="10224"/>
    <lineage>
        <taxon>Eukaryota</taxon>
        <taxon>Metazoa</taxon>
        <taxon>Hemichordata</taxon>
        <taxon>Enteropneusta</taxon>
        <taxon>Harrimaniidae</taxon>
        <taxon>Saccoglossus</taxon>
    </lineage>
</organism>
<dbReference type="PROSITE" id="PS50297">
    <property type="entry name" value="ANK_REP_REGION"/>
    <property type="match status" value="1"/>
</dbReference>
<dbReference type="SMART" id="SM00248">
    <property type="entry name" value="ANK"/>
    <property type="match status" value="2"/>
</dbReference>
<keyword evidence="5" id="KW-0378">Hydrolase</keyword>
<evidence type="ECO:0000256" key="3">
    <source>
        <dbReference type="ARBA" id="ARBA00012918"/>
    </source>
</evidence>
<dbReference type="SUPFAM" id="SSF48403">
    <property type="entry name" value="Ankyrin repeat"/>
    <property type="match status" value="1"/>
</dbReference>
<dbReference type="InterPro" id="IPR012338">
    <property type="entry name" value="Beta-lactam/transpept-like"/>
</dbReference>
<dbReference type="Gene3D" id="1.25.40.20">
    <property type="entry name" value="Ankyrin repeat-containing domain"/>
    <property type="match status" value="1"/>
</dbReference>
<gene>
    <name evidence="11" type="primary">LOC100374030</name>
</gene>
<dbReference type="NCBIfam" id="TIGR03814">
    <property type="entry name" value="Gln_ase"/>
    <property type="match status" value="1"/>
</dbReference>
<dbReference type="Proteomes" id="UP000694865">
    <property type="component" value="Unplaced"/>
</dbReference>
<accession>A0ABM0MK34</accession>
<dbReference type="HAMAP" id="MF_00313">
    <property type="entry name" value="Glutaminase"/>
    <property type="match status" value="1"/>
</dbReference>
<dbReference type="Pfam" id="PF17959">
    <property type="entry name" value="EF-hand_14"/>
    <property type="match status" value="1"/>
</dbReference>
<comment type="catalytic activity">
    <reaction evidence="7">
        <text>L-glutamine + H2O = L-glutamate + NH4(+)</text>
        <dbReference type="Rhea" id="RHEA:15889"/>
        <dbReference type="ChEBI" id="CHEBI:15377"/>
        <dbReference type="ChEBI" id="CHEBI:28938"/>
        <dbReference type="ChEBI" id="CHEBI:29985"/>
        <dbReference type="ChEBI" id="CHEBI:58359"/>
        <dbReference type="EC" id="3.5.1.2"/>
    </reaction>
</comment>
<evidence type="ECO:0000313" key="11">
    <source>
        <dbReference type="RefSeq" id="XP_006820375.1"/>
    </source>
</evidence>
<name>A0ABM0MK34_SACKO</name>
<dbReference type="SUPFAM" id="SSF56601">
    <property type="entry name" value="beta-lactamase/transpeptidase-like"/>
    <property type="match status" value="1"/>
</dbReference>
<comment type="similarity">
    <text evidence="1">Belongs to the glutaminase family.</text>
</comment>
<evidence type="ECO:0000256" key="5">
    <source>
        <dbReference type="ARBA" id="ARBA00022801"/>
    </source>
</evidence>
<dbReference type="InterPro" id="IPR041541">
    <property type="entry name" value="Glutaminase_EF-hand"/>
</dbReference>
<comment type="subunit">
    <text evidence="2">Homotetramer.</text>
</comment>
<evidence type="ECO:0000256" key="7">
    <source>
        <dbReference type="ARBA" id="ARBA00049534"/>
    </source>
</evidence>
<proteinExistence type="inferred from homology"/>
<keyword evidence="4" id="KW-0677">Repeat</keyword>
<evidence type="ECO:0000256" key="8">
    <source>
        <dbReference type="PROSITE-ProRule" id="PRU00023"/>
    </source>
</evidence>
<dbReference type="Gene3D" id="1.10.238.210">
    <property type="match status" value="1"/>
</dbReference>
<keyword evidence="6 8" id="KW-0040">ANK repeat</keyword>
<sequence length="575" mass="64648">MLASSVLRAISAQTAVTVGRISWVTTSPRLPKRIIQWSPYSSNTHIGHDLTFGGSSLEDFIFDTFRNPETGRLSVARFIKAIEETGLRQDDPRIHECLLHMHAARQETDTMDRATFKQCVSENIVLIGQALKNEFVIPEWRVFCSTIEKIYVEAKSNTDGKVANYIPQLSRYRPNYWGVSVCTVDGQRYSIGDTNVPFCLQSCSKALTYAIACTEKGADHVHKYVGQEPSGRSFNELSLDHNKKPHNPMINAGGILTTAMIEPHLKPADRFDFIMNEYQRMAGGDFIGFSNATYLSEKDTADRNFALSYYMRENKCFPEGASLQETLELYFQLCSIEVTVDSGAVMAATLANGGICPTTGDAILDNDAARNTLSLMHSCGMYDYSGQFAFKIGLPAKSGVGGGILLVVPNVCGIMTWSPPLDELGNSCRGLQFCEGLVSNFNFHNYDNLNYHGNTKKMDPRQRRADLKVQYCRFSTYQHCLHSFQRYTMQGLNMSLSDYDGRTALHLGAAEGHLDVVEFLMKRCKLDPCPRDRWGFTPMDDAVRFNRQEVISFLETYHTPINEKGDEKNEDELRH</sequence>
<dbReference type="Pfam" id="PF12796">
    <property type="entry name" value="Ank_2"/>
    <property type="match status" value="1"/>
</dbReference>
<dbReference type="InterPro" id="IPR015868">
    <property type="entry name" value="Glutaminase"/>
</dbReference>
<dbReference type="EC" id="3.5.1.2" evidence="3"/>
<evidence type="ECO:0000259" key="9">
    <source>
        <dbReference type="Pfam" id="PF17959"/>
    </source>
</evidence>
<dbReference type="PROSITE" id="PS50088">
    <property type="entry name" value="ANK_REPEAT"/>
    <property type="match status" value="1"/>
</dbReference>
<protein>
    <recommendedName>
        <fullName evidence="3">glutaminase</fullName>
        <ecNumber evidence="3">3.5.1.2</ecNumber>
    </recommendedName>
</protein>
<dbReference type="InterPro" id="IPR036770">
    <property type="entry name" value="Ankyrin_rpt-contain_sf"/>
</dbReference>
<evidence type="ECO:0000256" key="1">
    <source>
        <dbReference type="ARBA" id="ARBA00011076"/>
    </source>
</evidence>
<keyword evidence="10" id="KW-1185">Reference proteome</keyword>
<dbReference type="Gene3D" id="3.40.710.10">
    <property type="entry name" value="DD-peptidase/beta-lactamase superfamily"/>
    <property type="match status" value="1"/>
</dbReference>
<dbReference type="PANTHER" id="PTHR12544:SF29">
    <property type="entry name" value="GLUTAMINASE"/>
    <property type="match status" value="1"/>
</dbReference>
<dbReference type="RefSeq" id="XP_006820375.1">
    <property type="nucleotide sequence ID" value="XM_006820312.1"/>
</dbReference>
<evidence type="ECO:0000256" key="6">
    <source>
        <dbReference type="ARBA" id="ARBA00023043"/>
    </source>
</evidence>
<feature type="domain" description="Glutaminase EF-hand" evidence="9">
    <location>
        <begin position="58"/>
        <end position="138"/>
    </location>
</feature>
<evidence type="ECO:0000256" key="4">
    <source>
        <dbReference type="ARBA" id="ARBA00022737"/>
    </source>
</evidence>
<dbReference type="InterPro" id="IPR002110">
    <property type="entry name" value="Ankyrin_rpt"/>
</dbReference>
<reference evidence="11" key="1">
    <citation type="submission" date="2025-08" db="UniProtKB">
        <authorList>
            <consortium name="RefSeq"/>
        </authorList>
    </citation>
    <scope>IDENTIFICATION</scope>
    <source>
        <tissue evidence="11">Testes</tissue>
    </source>
</reference>
<evidence type="ECO:0000256" key="2">
    <source>
        <dbReference type="ARBA" id="ARBA00011881"/>
    </source>
</evidence>
<feature type="repeat" description="ANK" evidence="8">
    <location>
        <begin position="500"/>
        <end position="523"/>
    </location>
</feature>
<dbReference type="GeneID" id="100374030"/>